<sequence length="744" mass="77815">MADLVTIAVPALPAGAAITGNELVPVHQNGRLVRMRQVDLSAAGAVLRTAGATIPDWTVVVAINGKVYPADPRVVAHCGLVLGLVIAGVPSGTTARVQFSGDLAGTPSSYASGVPLFISDGTGGVPLGGLTVTAPSAVGYWSQRVATSGSGSTAVLDLGLAGIIDDGLPLVLASNPNTATPTANGLMSAADKVKVDGLQVALDARAPILATLVANGTVDDRTALSVADALQGFGEWLLKPGTIRISSNITLSAHYRFPRGVMLKPDNGVTITFNGGITAGAYQIFDLSAGGSVAGLKIAQIDWFHSLQGVQSDCQPFCQKAFDAVVDGAPVYWGVGPYYWGTGRLELARGQQSRGVGGRGTKIRWLTSTTNFIHVPSGNYYGHVIDGFDCGVANYALRPTSGICFHLEQGSVHLSDFTIQSAAIGVYLKGSSTGFMNNFVIQECLTAGIFNEGTNDVFASDFIISSLWDTVTVSNLSGNFQVGEQLVVSGTPYKGVYLTPLGGNKHRLRLPITTVTTSTTITGVSSGASATFVAINYDFGLGCIRLFGGNVESFSMVNGDVIGGRYPLSTDGTAFARGSCPAFNKATNVYFDTSHDGLQLTNTGKFVFTNCWSTGHSGNGVDLGSTDGVQWAFSQITGNLAWGVNASAGNKHFDFAFCDLSLNQVGGITIGTGVRTNLKFRIVFCNFDVDFTQPNNFSAYAVNLNENSCDYYTVAGNIWTSIAITKFKDDSTATNKNINSPANM</sequence>
<dbReference type="RefSeq" id="WP_238231019.1">
    <property type="nucleotide sequence ID" value="NZ_BPRA01000004.1"/>
</dbReference>
<protein>
    <submittedName>
        <fullName evidence="1">Uncharacterized protein</fullName>
    </submittedName>
</protein>
<accession>A0ABQ4TKP2</accession>
<proteinExistence type="predicted"/>
<comment type="caution">
    <text evidence="1">The sequence shown here is derived from an EMBL/GenBank/DDBJ whole genome shotgun (WGS) entry which is preliminary data.</text>
</comment>
<keyword evidence="2" id="KW-1185">Reference proteome</keyword>
<reference evidence="1" key="2">
    <citation type="submission" date="2021-08" db="EMBL/GenBank/DDBJ databases">
        <authorList>
            <person name="Tani A."/>
            <person name="Ola A."/>
            <person name="Ogura Y."/>
            <person name="Katsura K."/>
            <person name="Hayashi T."/>
        </authorList>
    </citation>
    <scope>NUCLEOTIDE SEQUENCE</scope>
    <source>
        <strain evidence="1">DSM 23674</strain>
    </source>
</reference>
<gene>
    <name evidence="1" type="ORF">EKPJFOCH_1078</name>
</gene>
<reference evidence="1" key="1">
    <citation type="journal article" date="2021" name="Front. Microbiol.">
        <title>Comprehensive Comparative Genomics and Phenotyping of Methylobacterium Species.</title>
        <authorList>
            <person name="Alessa O."/>
            <person name="Ogura Y."/>
            <person name="Fujitani Y."/>
            <person name="Takami H."/>
            <person name="Hayashi T."/>
            <person name="Sahin N."/>
            <person name="Tani A."/>
        </authorList>
    </citation>
    <scope>NUCLEOTIDE SEQUENCE</scope>
    <source>
        <strain evidence="1">DSM 23674</strain>
    </source>
</reference>
<dbReference type="EMBL" id="BPRA01000004">
    <property type="protein sequence ID" value="GJE54600.1"/>
    <property type="molecule type" value="Genomic_DNA"/>
</dbReference>
<dbReference type="Proteomes" id="UP001055101">
    <property type="component" value="Unassembled WGS sequence"/>
</dbReference>
<evidence type="ECO:0000313" key="1">
    <source>
        <dbReference type="EMBL" id="GJE54600.1"/>
    </source>
</evidence>
<name>A0ABQ4TKP2_9HYPH</name>
<organism evidence="1 2">
    <name type="scientific">Methylobacterium thuringiense</name>
    <dbReference type="NCBI Taxonomy" id="1003091"/>
    <lineage>
        <taxon>Bacteria</taxon>
        <taxon>Pseudomonadati</taxon>
        <taxon>Pseudomonadota</taxon>
        <taxon>Alphaproteobacteria</taxon>
        <taxon>Hyphomicrobiales</taxon>
        <taxon>Methylobacteriaceae</taxon>
        <taxon>Methylobacterium</taxon>
    </lineage>
</organism>
<evidence type="ECO:0000313" key="2">
    <source>
        <dbReference type="Proteomes" id="UP001055101"/>
    </source>
</evidence>